<dbReference type="FunFam" id="1.10.510.10:FF:000571">
    <property type="entry name" value="Maternal embryonic leucine zipper kinase"/>
    <property type="match status" value="1"/>
</dbReference>
<keyword evidence="3" id="KW-0547">Nucleotide-binding</keyword>
<proteinExistence type="predicted"/>
<dbReference type="KEGG" id="tps:THAPSDRAFT_31298"/>
<keyword evidence="2" id="KW-0808">Transferase</keyword>
<dbReference type="eggNOG" id="KOG0032">
    <property type="taxonomic scope" value="Eukaryota"/>
</dbReference>
<keyword evidence="1" id="KW-0723">Serine/threonine-protein kinase</keyword>
<keyword evidence="8" id="KW-1185">Reference proteome</keyword>
<dbReference type="GO" id="GO:0005634">
    <property type="term" value="C:nucleus"/>
    <property type="evidence" value="ECO:0000318"/>
    <property type="project" value="GO_Central"/>
</dbReference>
<gene>
    <name evidence="7" type="ORF">THAPSDRAFT_31298</name>
</gene>
<dbReference type="AlphaFoldDB" id="B8BS16"/>
<dbReference type="GO" id="GO:0035556">
    <property type="term" value="P:intracellular signal transduction"/>
    <property type="evidence" value="ECO:0000318"/>
    <property type="project" value="GO_Central"/>
</dbReference>
<evidence type="ECO:0000259" key="6">
    <source>
        <dbReference type="PROSITE" id="PS50011"/>
    </source>
</evidence>
<dbReference type="GO" id="GO:0005516">
    <property type="term" value="F:calmodulin binding"/>
    <property type="evidence" value="ECO:0000318"/>
    <property type="project" value="GO_Central"/>
</dbReference>
<reference evidence="7 8" key="2">
    <citation type="journal article" date="2008" name="Nature">
        <title>The Phaeodactylum genome reveals the evolutionary history of diatom genomes.</title>
        <authorList>
            <person name="Bowler C."/>
            <person name="Allen A.E."/>
            <person name="Badger J.H."/>
            <person name="Grimwood J."/>
            <person name="Jabbari K."/>
            <person name="Kuo A."/>
            <person name="Maheswari U."/>
            <person name="Martens C."/>
            <person name="Maumus F."/>
            <person name="Otillar R.P."/>
            <person name="Rayko E."/>
            <person name="Salamov A."/>
            <person name="Vandepoele K."/>
            <person name="Beszteri B."/>
            <person name="Gruber A."/>
            <person name="Heijde M."/>
            <person name="Katinka M."/>
            <person name="Mock T."/>
            <person name="Valentin K."/>
            <person name="Verret F."/>
            <person name="Berges J.A."/>
            <person name="Brownlee C."/>
            <person name="Cadoret J.P."/>
            <person name="Chiovitti A."/>
            <person name="Choi C.J."/>
            <person name="Coesel S."/>
            <person name="De Martino A."/>
            <person name="Detter J.C."/>
            <person name="Durkin C."/>
            <person name="Falciatore A."/>
            <person name="Fournet J."/>
            <person name="Haruta M."/>
            <person name="Huysman M.J."/>
            <person name="Jenkins B.D."/>
            <person name="Jiroutova K."/>
            <person name="Jorgensen R.E."/>
            <person name="Joubert Y."/>
            <person name="Kaplan A."/>
            <person name="Kroger N."/>
            <person name="Kroth P.G."/>
            <person name="La Roche J."/>
            <person name="Lindquist E."/>
            <person name="Lommer M."/>
            <person name="Martin-Jezequel V."/>
            <person name="Lopez P.J."/>
            <person name="Lucas S."/>
            <person name="Mangogna M."/>
            <person name="McGinnis K."/>
            <person name="Medlin L.K."/>
            <person name="Montsant A."/>
            <person name="Oudot-Le Secq M.P."/>
            <person name="Napoli C."/>
            <person name="Obornik M."/>
            <person name="Parker M.S."/>
            <person name="Petit J.L."/>
            <person name="Porcel B.M."/>
            <person name="Poulsen N."/>
            <person name="Robison M."/>
            <person name="Rychlewski L."/>
            <person name="Rynearson T.A."/>
            <person name="Schmutz J."/>
            <person name="Shapiro H."/>
            <person name="Siaut M."/>
            <person name="Stanley M."/>
            <person name="Sussman M.R."/>
            <person name="Taylor A.R."/>
            <person name="Vardi A."/>
            <person name="von Dassow P."/>
            <person name="Vyverman W."/>
            <person name="Willis A."/>
            <person name="Wyrwicz L.S."/>
            <person name="Rokhsar D.S."/>
            <person name="Weissenbach J."/>
            <person name="Armbrust E.V."/>
            <person name="Green B.R."/>
            <person name="Van de Peer Y."/>
            <person name="Grigoriev I.V."/>
        </authorList>
    </citation>
    <scope>NUCLEOTIDE SEQUENCE [LARGE SCALE GENOMIC DNA]</scope>
    <source>
        <strain evidence="7 8">CCMP1335</strain>
    </source>
</reference>
<keyword evidence="4" id="KW-0418">Kinase</keyword>
<evidence type="ECO:0000256" key="3">
    <source>
        <dbReference type="ARBA" id="ARBA00022741"/>
    </source>
</evidence>
<dbReference type="OMA" id="YEIFETN"/>
<dbReference type="GeneID" id="7447647"/>
<dbReference type="Pfam" id="PF00069">
    <property type="entry name" value="Pkinase"/>
    <property type="match status" value="1"/>
</dbReference>
<keyword evidence="5" id="KW-0067">ATP-binding</keyword>
<dbReference type="PROSITE" id="PS50011">
    <property type="entry name" value="PROTEIN_KINASE_DOM"/>
    <property type="match status" value="1"/>
</dbReference>
<name>B8BS16_THAPS</name>
<evidence type="ECO:0000313" key="8">
    <source>
        <dbReference type="Proteomes" id="UP000001449"/>
    </source>
</evidence>
<dbReference type="PROSITE" id="PS00108">
    <property type="entry name" value="PROTEIN_KINASE_ST"/>
    <property type="match status" value="1"/>
</dbReference>
<dbReference type="PaxDb" id="35128-Thaps31298"/>
<evidence type="ECO:0000313" key="7">
    <source>
        <dbReference type="EMBL" id="EED96640.1"/>
    </source>
</evidence>
<accession>B8BS16</accession>
<dbReference type="Gene3D" id="1.10.510.10">
    <property type="entry name" value="Transferase(Phosphotransferase) domain 1"/>
    <property type="match status" value="1"/>
</dbReference>
<dbReference type="InterPro" id="IPR008271">
    <property type="entry name" value="Ser/Thr_kinase_AS"/>
</dbReference>
<dbReference type="PANTHER" id="PTHR24349">
    <property type="entry name" value="SERINE/THREONINE-PROTEIN KINASE"/>
    <property type="match status" value="1"/>
</dbReference>
<dbReference type="RefSeq" id="XP_002286999.1">
    <property type="nucleotide sequence ID" value="XM_002286963.1"/>
</dbReference>
<dbReference type="InterPro" id="IPR011009">
    <property type="entry name" value="Kinase-like_dom_sf"/>
</dbReference>
<dbReference type="GO" id="GO:0004683">
    <property type="term" value="F:calcium/calmodulin-dependent protein kinase activity"/>
    <property type="evidence" value="ECO:0000318"/>
    <property type="project" value="GO_Central"/>
</dbReference>
<dbReference type="InParanoid" id="B8BS16"/>
<dbReference type="HOGENOM" id="CLU_000288_63_0_1"/>
<sequence>MKDHIGNDLVLDEMRQEIHTMSKLNHPNICRLIEAYERRRHIYLVMEFCKGGNLASRMPMKEKEAAAVCKKILSAVEYLHGKGLAHRDIKLENIMFDGKGEIKLIDFGLATAYLNEDYKHMTDKVGTLYSMAPQVLAGDYDERCDLWSVGVVAYLLLSGNQPFWG</sequence>
<dbReference type="GO" id="GO:0005737">
    <property type="term" value="C:cytoplasm"/>
    <property type="evidence" value="ECO:0000318"/>
    <property type="project" value="GO_Central"/>
</dbReference>
<dbReference type="EMBL" id="CM000638">
    <property type="protein sequence ID" value="EED96640.1"/>
    <property type="molecule type" value="Genomic_DNA"/>
</dbReference>
<dbReference type="Proteomes" id="UP000001449">
    <property type="component" value="Chromosome 1"/>
</dbReference>
<feature type="domain" description="Protein kinase" evidence="6">
    <location>
        <begin position="1"/>
        <end position="165"/>
    </location>
</feature>
<protein>
    <recommendedName>
        <fullName evidence="6">Protein kinase domain-containing protein</fullName>
    </recommendedName>
</protein>
<organism evidence="7 8">
    <name type="scientific">Thalassiosira pseudonana</name>
    <name type="common">Marine diatom</name>
    <name type="synonym">Cyclotella nana</name>
    <dbReference type="NCBI Taxonomy" id="35128"/>
    <lineage>
        <taxon>Eukaryota</taxon>
        <taxon>Sar</taxon>
        <taxon>Stramenopiles</taxon>
        <taxon>Ochrophyta</taxon>
        <taxon>Bacillariophyta</taxon>
        <taxon>Coscinodiscophyceae</taxon>
        <taxon>Thalassiosirophycidae</taxon>
        <taxon>Thalassiosirales</taxon>
        <taxon>Thalassiosiraceae</taxon>
        <taxon>Thalassiosira</taxon>
    </lineage>
</organism>
<feature type="non-terminal residue" evidence="7">
    <location>
        <position position="165"/>
    </location>
</feature>
<evidence type="ECO:0000256" key="2">
    <source>
        <dbReference type="ARBA" id="ARBA00022679"/>
    </source>
</evidence>
<reference evidence="7 8" key="1">
    <citation type="journal article" date="2004" name="Science">
        <title>The genome of the diatom Thalassiosira pseudonana: ecology, evolution, and metabolism.</title>
        <authorList>
            <person name="Armbrust E.V."/>
            <person name="Berges J.A."/>
            <person name="Bowler C."/>
            <person name="Green B.R."/>
            <person name="Martinez D."/>
            <person name="Putnam N.H."/>
            <person name="Zhou S."/>
            <person name="Allen A.E."/>
            <person name="Apt K.E."/>
            <person name="Bechner M."/>
            <person name="Brzezinski M.A."/>
            <person name="Chaal B.K."/>
            <person name="Chiovitti A."/>
            <person name="Davis A.K."/>
            <person name="Demarest M.S."/>
            <person name="Detter J.C."/>
            <person name="Glavina T."/>
            <person name="Goodstein D."/>
            <person name="Hadi M.Z."/>
            <person name="Hellsten U."/>
            <person name="Hildebrand M."/>
            <person name="Jenkins B.D."/>
            <person name="Jurka J."/>
            <person name="Kapitonov V.V."/>
            <person name="Kroger N."/>
            <person name="Lau W.W."/>
            <person name="Lane T.W."/>
            <person name="Larimer F.W."/>
            <person name="Lippmeier J.C."/>
            <person name="Lucas S."/>
            <person name="Medina M."/>
            <person name="Montsant A."/>
            <person name="Obornik M."/>
            <person name="Parker M.S."/>
            <person name="Palenik B."/>
            <person name="Pazour G.J."/>
            <person name="Richardson P.M."/>
            <person name="Rynearson T.A."/>
            <person name="Saito M.A."/>
            <person name="Schwartz D.C."/>
            <person name="Thamatrakoln K."/>
            <person name="Valentin K."/>
            <person name="Vardi A."/>
            <person name="Wilkerson F.P."/>
            <person name="Rokhsar D.S."/>
        </authorList>
    </citation>
    <scope>NUCLEOTIDE SEQUENCE [LARGE SCALE GENOMIC DNA]</scope>
    <source>
        <strain evidence="7 8">CCMP1335</strain>
    </source>
</reference>
<evidence type="ECO:0000256" key="4">
    <source>
        <dbReference type="ARBA" id="ARBA00022777"/>
    </source>
</evidence>
<evidence type="ECO:0000256" key="5">
    <source>
        <dbReference type="ARBA" id="ARBA00022840"/>
    </source>
</evidence>
<dbReference type="InterPro" id="IPR000719">
    <property type="entry name" value="Prot_kinase_dom"/>
</dbReference>
<evidence type="ECO:0000256" key="1">
    <source>
        <dbReference type="ARBA" id="ARBA00022527"/>
    </source>
</evidence>
<dbReference type="GO" id="GO:0009931">
    <property type="term" value="F:calcium-dependent protein serine/threonine kinase activity"/>
    <property type="evidence" value="ECO:0000318"/>
    <property type="project" value="GO_Central"/>
</dbReference>
<dbReference type="GO" id="GO:0005524">
    <property type="term" value="F:ATP binding"/>
    <property type="evidence" value="ECO:0007669"/>
    <property type="project" value="UniProtKB-KW"/>
</dbReference>
<dbReference type="SMART" id="SM00220">
    <property type="entry name" value="S_TKc"/>
    <property type="match status" value="1"/>
</dbReference>
<dbReference type="SUPFAM" id="SSF56112">
    <property type="entry name" value="Protein kinase-like (PK-like)"/>
    <property type="match status" value="1"/>
</dbReference>
<dbReference type="InterPro" id="IPR050205">
    <property type="entry name" value="CDPK_Ser/Thr_kinases"/>
</dbReference>